<evidence type="ECO:0000256" key="3">
    <source>
        <dbReference type="ARBA" id="ARBA00022824"/>
    </source>
</evidence>
<proteinExistence type="predicted"/>
<accession>A0ABD3M3G2</accession>
<gene>
    <name evidence="8" type="ORF">ACHAWU_004213</name>
</gene>
<comment type="caution">
    <text evidence="8">The sequence shown here is derived from an EMBL/GenBank/DDBJ whole genome shotgun (WGS) entry which is preliminary data.</text>
</comment>
<keyword evidence="4 7" id="KW-1133">Transmembrane helix</keyword>
<keyword evidence="9" id="KW-1185">Reference proteome</keyword>
<dbReference type="InterPro" id="IPR021013">
    <property type="entry name" value="ATPase_Vma12"/>
</dbReference>
<evidence type="ECO:0000256" key="4">
    <source>
        <dbReference type="ARBA" id="ARBA00022989"/>
    </source>
</evidence>
<evidence type="ECO:0000256" key="5">
    <source>
        <dbReference type="ARBA" id="ARBA00023136"/>
    </source>
</evidence>
<keyword evidence="2 7" id="KW-0812">Transmembrane</keyword>
<keyword evidence="3" id="KW-0256">Endoplasmic reticulum</keyword>
<dbReference type="GO" id="GO:0005789">
    <property type="term" value="C:endoplasmic reticulum membrane"/>
    <property type="evidence" value="ECO:0007669"/>
    <property type="project" value="UniProtKB-SubCell"/>
</dbReference>
<feature type="transmembrane region" description="Helical" evidence="7">
    <location>
        <begin position="306"/>
        <end position="329"/>
    </location>
</feature>
<keyword evidence="5 7" id="KW-0472">Membrane</keyword>
<evidence type="ECO:0000313" key="8">
    <source>
        <dbReference type="EMBL" id="KAL3758132.1"/>
    </source>
</evidence>
<evidence type="ECO:0000256" key="2">
    <source>
        <dbReference type="ARBA" id="ARBA00022692"/>
    </source>
</evidence>
<comment type="subcellular location">
    <subcellularLocation>
        <location evidence="1">Endoplasmic reticulum membrane</location>
        <topology evidence="1">Multi-pass membrane protein</topology>
    </subcellularLocation>
</comment>
<dbReference type="Pfam" id="PF11712">
    <property type="entry name" value="Vma12"/>
    <property type="match status" value="1"/>
</dbReference>
<evidence type="ECO:0000256" key="6">
    <source>
        <dbReference type="SAM" id="MobiDB-lite"/>
    </source>
</evidence>
<feature type="region of interest" description="Disordered" evidence="6">
    <location>
        <begin position="190"/>
        <end position="214"/>
    </location>
</feature>
<dbReference type="AlphaFoldDB" id="A0ABD3M3G2"/>
<reference evidence="8 9" key="1">
    <citation type="submission" date="2024-10" db="EMBL/GenBank/DDBJ databases">
        <title>Updated reference genomes for cyclostephanoid diatoms.</title>
        <authorList>
            <person name="Roberts W.R."/>
            <person name="Alverson A.J."/>
        </authorList>
    </citation>
    <scope>NUCLEOTIDE SEQUENCE [LARGE SCALE GENOMIC DNA]</scope>
    <source>
        <strain evidence="8 9">AJA232-27</strain>
    </source>
</reference>
<sequence length="366" mass="38981">MGELRGITLTPELHSALVAVLALPFPQQRRQPAAATTATKTMTGNNGACIAATSTTTTSSGDNSPPELEAECNNDNDFAAAAVVLPLSPVISFSPQIMTVDHATSILNAAIATTTTSTSTSTKIQKNNAKTKNNSNNASHIIPTLPLEGVIAAKFLIDLTIHDMSSNTEDTTNNLLLNQLEKALRSSTLSFSSTSNSTSSSSSSSSNNNNNNNNTAFAKRLERLRLHSEERSYSRLTTNIAHPAIHQSADNITIKSMTYAASVGLNMIVGPLAFGTFMYFFAGSILDRFFLDSGDVGGGGGGGVDVRRVIAGVISGAFMLFVEMILFVIRSHELDASVRKKGRKAEYRPNPFGYTTKSMARTYVGE</sequence>
<name>A0ABD3M3G2_9STRA</name>
<evidence type="ECO:0000256" key="7">
    <source>
        <dbReference type="SAM" id="Phobius"/>
    </source>
</evidence>
<organism evidence="8 9">
    <name type="scientific">Discostella pseudostelligera</name>
    <dbReference type="NCBI Taxonomy" id="259834"/>
    <lineage>
        <taxon>Eukaryota</taxon>
        <taxon>Sar</taxon>
        <taxon>Stramenopiles</taxon>
        <taxon>Ochrophyta</taxon>
        <taxon>Bacillariophyta</taxon>
        <taxon>Coscinodiscophyceae</taxon>
        <taxon>Thalassiosirophycidae</taxon>
        <taxon>Stephanodiscales</taxon>
        <taxon>Stephanodiscaceae</taxon>
        <taxon>Discostella</taxon>
    </lineage>
</organism>
<dbReference type="PANTHER" id="PTHR31394">
    <property type="entry name" value="TRANSMEMBRANE PROTEIN 199"/>
    <property type="match status" value="1"/>
</dbReference>
<evidence type="ECO:0000313" key="9">
    <source>
        <dbReference type="Proteomes" id="UP001530293"/>
    </source>
</evidence>
<feature type="transmembrane region" description="Helical" evidence="7">
    <location>
        <begin position="263"/>
        <end position="286"/>
    </location>
</feature>
<dbReference type="PANTHER" id="PTHR31394:SF1">
    <property type="entry name" value="TRANSMEMBRANE PROTEIN 199"/>
    <property type="match status" value="1"/>
</dbReference>
<dbReference type="EMBL" id="JALLBG020000240">
    <property type="protein sequence ID" value="KAL3758132.1"/>
    <property type="molecule type" value="Genomic_DNA"/>
</dbReference>
<dbReference type="Proteomes" id="UP001530293">
    <property type="component" value="Unassembled WGS sequence"/>
</dbReference>
<evidence type="ECO:0000256" key="1">
    <source>
        <dbReference type="ARBA" id="ARBA00004477"/>
    </source>
</evidence>
<protein>
    <submittedName>
        <fullName evidence="8">Uncharacterized protein</fullName>
    </submittedName>
</protein>
<feature type="region of interest" description="Disordered" evidence="6">
    <location>
        <begin position="117"/>
        <end position="139"/>
    </location>
</feature>